<dbReference type="Pfam" id="PF13399">
    <property type="entry name" value="LytR_C"/>
    <property type="match status" value="1"/>
</dbReference>
<dbReference type="Proteomes" id="UP000321949">
    <property type="component" value="Unassembled WGS sequence"/>
</dbReference>
<dbReference type="InterPro" id="IPR027381">
    <property type="entry name" value="LytR/CpsA/Psr_C"/>
</dbReference>
<evidence type="ECO:0000259" key="2">
    <source>
        <dbReference type="Pfam" id="PF13399"/>
    </source>
</evidence>
<keyword evidence="1" id="KW-0812">Transmembrane</keyword>
<protein>
    <submittedName>
        <fullName evidence="3">LytR family transcriptional regulator</fullName>
    </submittedName>
</protein>
<gene>
    <name evidence="3" type="ORF">FVP74_14070</name>
</gene>
<feature type="transmembrane region" description="Helical" evidence="1">
    <location>
        <begin position="35"/>
        <end position="58"/>
    </location>
</feature>
<organism evidence="3 4">
    <name type="scientific">Microbacterium saccharophilum</name>
    <dbReference type="NCBI Taxonomy" id="1213358"/>
    <lineage>
        <taxon>Bacteria</taxon>
        <taxon>Bacillati</taxon>
        <taxon>Actinomycetota</taxon>
        <taxon>Actinomycetes</taxon>
        <taxon>Micrococcales</taxon>
        <taxon>Microbacteriaceae</taxon>
        <taxon>Microbacterium</taxon>
    </lineage>
</organism>
<comment type="caution">
    <text evidence="3">The sequence shown here is derived from an EMBL/GenBank/DDBJ whole genome shotgun (WGS) entry which is preliminary data.</text>
</comment>
<dbReference type="AlphaFoldDB" id="A0A5C8HUC6"/>
<dbReference type="Gene3D" id="3.30.70.2390">
    <property type="match status" value="1"/>
</dbReference>
<evidence type="ECO:0000313" key="4">
    <source>
        <dbReference type="Proteomes" id="UP000321949"/>
    </source>
</evidence>
<sequence length="191" mass="19710">MPKTPDPKDRFDDLPVDRGRVGAHRAENPRLRGGLVLLWSAVATVALIAIGIFGTLVATGRVVPFPAPSGSPAPVATAEPTIDTGYTVLVLNATGERGLANLVRDEILDAGWAGEAVLASEAGADDFELTTVYYPTAEDEGAARGVAQLVGATRLVLDDAYQPADDPDARQLAVVIGLDRAGAAGDSTPTP</sequence>
<dbReference type="RefSeq" id="WP_147051046.1">
    <property type="nucleotide sequence ID" value="NZ_BKAH01000011.1"/>
</dbReference>
<accession>A0A5C8HUC6</accession>
<dbReference type="EMBL" id="VRSX01000008">
    <property type="protein sequence ID" value="TXK08373.1"/>
    <property type="molecule type" value="Genomic_DNA"/>
</dbReference>
<evidence type="ECO:0000256" key="1">
    <source>
        <dbReference type="SAM" id="Phobius"/>
    </source>
</evidence>
<keyword evidence="1" id="KW-0472">Membrane</keyword>
<keyword evidence="1" id="KW-1133">Transmembrane helix</keyword>
<proteinExistence type="predicted"/>
<feature type="domain" description="LytR/CpsA/Psr regulator C-terminal" evidence="2">
    <location>
        <begin position="86"/>
        <end position="179"/>
    </location>
</feature>
<reference evidence="3 4" key="1">
    <citation type="submission" date="2019-08" db="EMBL/GenBank/DDBJ databases">
        <authorList>
            <person name="Dong K."/>
        </authorList>
    </citation>
    <scope>NUCLEOTIDE SEQUENCE [LARGE SCALE GENOMIC DNA]</scope>
    <source>
        <strain evidence="3 4">K-1</strain>
    </source>
</reference>
<keyword evidence="4" id="KW-1185">Reference proteome</keyword>
<name>A0A5C8HUC6_9MICO</name>
<evidence type="ECO:0000313" key="3">
    <source>
        <dbReference type="EMBL" id="TXK08373.1"/>
    </source>
</evidence>
<dbReference type="OrthoDB" id="5125199at2"/>